<evidence type="ECO:0008006" key="7">
    <source>
        <dbReference type="Google" id="ProtNLM"/>
    </source>
</evidence>
<dbReference type="InterPro" id="IPR051209">
    <property type="entry name" value="FAD-bind_Monooxygenase_sf"/>
</dbReference>
<dbReference type="SUPFAM" id="SSF51905">
    <property type="entry name" value="FAD/NAD(P)-binding domain"/>
    <property type="match status" value="2"/>
</dbReference>
<protein>
    <recommendedName>
        <fullName evidence="7">FAD/NAD(P)-binding domain-containing protein</fullName>
    </recommendedName>
</protein>
<dbReference type="Gene3D" id="3.50.50.60">
    <property type="entry name" value="FAD/NAD(P)-binding domain"/>
    <property type="match status" value="3"/>
</dbReference>
<sequence length="424" mass="48448">MAKPRTTKKVDPSVFAFTPRKLRVVCIGAGISGQCVAYKLKHEEPLDFVDFTIYEKNNTILTPKRYLSVSFAPISDWSSYYASGKEIQEYIVNTTDKYGLRENIRSDMRLVKAIWNEKQGKWRLHLEQGDQWKWPDIEGLDLFKGKLLHTAQWDSKYQWKGKRIAVIGNGSSGINPEEEKQRFRNSPEELLQYRKTIEQAANSVYSLMISGSEENKALLETVEGVMRSRLSKNPELTKKLIPTYEIGCRRLSPGDGYLDAIQADNARVTFSKIKRITPIGIETDEGEEEFDLITCAAGIPNFFIFAGPNCSIGHGSVPPMLYWAAGFMLECIEKMATEDIKSIVVKDTVVRDYNRFAQEALKRCLRNEEADNTVTAMYPGTCMDKIRPEHFDIQYMTANPFRYLGNGELAFERDPKADLSFYLR</sequence>
<evidence type="ECO:0000256" key="2">
    <source>
        <dbReference type="ARBA" id="ARBA00010139"/>
    </source>
</evidence>
<accession>A0A5N5WK64</accession>
<keyword evidence="4" id="KW-0274">FAD</keyword>
<evidence type="ECO:0000313" key="6">
    <source>
        <dbReference type="Proteomes" id="UP000326565"/>
    </source>
</evidence>
<dbReference type="Proteomes" id="UP000326565">
    <property type="component" value="Unassembled WGS sequence"/>
</dbReference>
<proteinExistence type="inferred from homology"/>
<comment type="similarity">
    <text evidence="2">Belongs to the FAD-binding monooxygenase family.</text>
</comment>
<evidence type="ECO:0000256" key="3">
    <source>
        <dbReference type="ARBA" id="ARBA00022630"/>
    </source>
</evidence>
<keyword evidence="3" id="KW-0285">Flavoprotein</keyword>
<dbReference type="EMBL" id="ML732364">
    <property type="protein sequence ID" value="KAB8068951.1"/>
    <property type="molecule type" value="Genomic_DNA"/>
</dbReference>
<evidence type="ECO:0000256" key="1">
    <source>
        <dbReference type="ARBA" id="ARBA00001974"/>
    </source>
</evidence>
<dbReference type="InterPro" id="IPR036188">
    <property type="entry name" value="FAD/NAD-bd_sf"/>
</dbReference>
<evidence type="ECO:0000256" key="4">
    <source>
        <dbReference type="ARBA" id="ARBA00022827"/>
    </source>
</evidence>
<gene>
    <name evidence="5" type="ORF">BDV29DRAFT_195261</name>
</gene>
<dbReference type="OrthoDB" id="74360at2759"/>
<keyword evidence="6" id="KW-1185">Reference proteome</keyword>
<organism evidence="5 6">
    <name type="scientific">Aspergillus leporis</name>
    <dbReference type="NCBI Taxonomy" id="41062"/>
    <lineage>
        <taxon>Eukaryota</taxon>
        <taxon>Fungi</taxon>
        <taxon>Dikarya</taxon>
        <taxon>Ascomycota</taxon>
        <taxon>Pezizomycotina</taxon>
        <taxon>Eurotiomycetes</taxon>
        <taxon>Eurotiomycetidae</taxon>
        <taxon>Eurotiales</taxon>
        <taxon>Aspergillaceae</taxon>
        <taxon>Aspergillus</taxon>
        <taxon>Aspergillus subgen. Circumdati</taxon>
    </lineage>
</organism>
<reference evidence="5 6" key="1">
    <citation type="submission" date="2019-04" db="EMBL/GenBank/DDBJ databases">
        <title>Friends and foes A comparative genomics study of 23 Aspergillus species from section Flavi.</title>
        <authorList>
            <consortium name="DOE Joint Genome Institute"/>
            <person name="Kjaerbolling I."/>
            <person name="Vesth T."/>
            <person name="Frisvad J.C."/>
            <person name="Nybo J.L."/>
            <person name="Theobald S."/>
            <person name="Kildgaard S."/>
            <person name="Isbrandt T."/>
            <person name="Kuo A."/>
            <person name="Sato A."/>
            <person name="Lyhne E.K."/>
            <person name="Kogle M.E."/>
            <person name="Wiebenga A."/>
            <person name="Kun R.S."/>
            <person name="Lubbers R.J."/>
            <person name="Makela M.R."/>
            <person name="Barry K."/>
            <person name="Chovatia M."/>
            <person name="Clum A."/>
            <person name="Daum C."/>
            <person name="Haridas S."/>
            <person name="He G."/>
            <person name="LaButti K."/>
            <person name="Lipzen A."/>
            <person name="Mondo S."/>
            <person name="Riley R."/>
            <person name="Salamov A."/>
            <person name="Simmons B.A."/>
            <person name="Magnuson J.K."/>
            <person name="Henrissat B."/>
            <person name="Mortensen U.H."/>
            <person name="Larsen T.O."/>
            <person name="Devries R.P."/>
            <person name="Grigoriev I.V."/>
            <person name="Machida M."/>
            <person name="Baker S.E."/>
            <person name="Andersen M.R."/>
        </authorList>
    </citation>
    <scope>NUCLEOTIDE SEQUENCE [LARGE SCALE GENOMIC DNA]</scope>
    <source>
        <strain evidence="5 6">CBS 151.66</strain>
    </source>
</reference>
<dbReference type="AlphaFoldDB" id="A0A5N5WK64"/>
<dbReference type="PANTHER" id="PTHR42877">
    <property type="entry name" value="L-ORNITHINE N(5)-MONOOXYGENASE-RELATED"/>
    <property type="match status" value="1"/>
</dbReference>
<dbReference type="PANTHER" id="PTHR42877:SF11">
    <property type="entry name" value="MONOOXYGENASE, PUTATIVE (AFU_ORTHOLOGUE AFUA_6G13790)-RELATED"/>
    <property type="match status" value="1"/>
</dbReference>
<evidence type="ECO:0000313" key="5">
    <source>
        <dbReference type="EMBL" id="KAB8068951.1"/>
    </source>
</evidence>
<comment type="cofactor">
    <cofactor evidence="1">
        <name>FAD</name>
        <dbReference type="ChEBI" id="CHEBI:57692"/>
    </cofactor>
</comment>
<name>A0A5N5WK64_9EURO</name>